<dbReference type="Pfam" id="PF01230">
    <property type="entry name" value="HIT"/>
    <property type="match status" value="1"/>
</dbReference>
<dbReference type="InterPro" id="IPR036265">
    <property type="entry name" value="HIT-like_sf"/>
</dbReference>
<evidence type="ECO:0000313" key="3">
    <source>
        <dbReference type="EMBL" id="POR35028.1"/>
    </source>
</evidence>
<dbReference type="STRING" id="94208.A0A2S4KXV6"/>
<dbReference type="Gene3D" id="3.30.428.10">
    <property type="entry name" value="HIT-like"/>
    <property type="match status" value="1"/>
</dbReference>
<reference evidence="3 4" key="1">
    <citation type="submission" date="2018-01" db="EMBL/GenBank/DDBJ databases">
        <title>Harnessing the power of phylogenomics to disentangle the directionality and signatures of interkingdom host jumping in the parasitic fungal genus Tolypocladium.</title>
        <authorList>
            <person name="Quandt C.A."/>
            <person name="Patterson W."/>
            <person name="Spatafora J.W."/>
        </authorList>
    </citation>
    <scope>NUCLEOTIDE SEQUENCE [LARGE SCALE GENOMIC DNA]</scope>
    <source>
        <strain evidence="3 4">NRBC 100945</strain>
    </source>
</reference>
<gene>
    <name evidence="3" type="ORF">TPAR_04757</name>
</gene>
<sequence>MANVDSDSDEAMTREEIRGDAPAVQNAFTELMAPKPKPAPAAASVARMSRPSPFKDRMGLGAYLDDPASLSPAVVVSHSDAFVAVRDKYPKATVHTLLLPRSPRHSLQHPFDALADPAFLAAVRAEADALQALVAAELRRR</sequence>
<proteinExistence type="predicted"/>
<evidence type="ECO:0000313" key="4">
    <source>
        <dbReference type="Proteomes" id="UP000237481"/>
    </source>
</evidence>
<evidence type="ECO:0000259" key="2">
    <source>
        <dbReference type="Pfam" id="PF01230"/>
    </source>
</evidence>
<dbReference type="EMBL" id="PKSG01000473">
    <property type="protein sequence ID" value="POR35028.1"/>
    <property type="molecule type" value="Genomic_DNA"/>
</dbReference>
<feature type="compositionally biased region" description="Low complexity" evidence="1">
    <location>
        <begin position="40"/>
        <end position="50"/>
    </location>
</feature>
<feature type="domain" description="HIT" evidence="2">
    <location>
        <begin position="72"/>
        <end position="132"/>
    </location>
</feature>
<dbReference type="InterPro" id="IPR011146">
    <property type="entry name" value="HIT-like"/>
</dbReference>
<dbReference type="Proteomes" id="UP000237481">
    <property type="component" value="Unassembled WGS sequence"/>
</dbReference>
<accession>A0A2S4KXV6</accession>
<evidence type="ECO:0000256" key="1">
    <source>
        <dbReference type="SAM" id="MobiDB-lite"/>
    </source>
</evidence>
<keyword evidence="4" id="KW-1185">Reference proteome</keyword>
<feature type="non-terminal residue" evidence="3">
    <location>
        <position position="141"/>
    </location>
</feature>
<feature type="compositionally biased region" description="Acidic residues" evidence="1">
    <location>
        <begin position="1"/>
        <end position="10"/>
    </location>
</feature>
<dbReference type="AlphaFoldDB" id="A0A2S4KXV6"/>
<comment type="caution">
    <text evidence="3">The sequence shown here is derived from an EMBL/GenBank/DDBJ whole genome shotgun (WGS) entry which is preliminary data.</text>
</comment>
<dbReference type="OrthoDB" id="3512845at2759"/>
<dbReference type="SUPFAM" id="SSF54197">
    <property type="entry name" value="HIT-like"/>
    <property type="match status" value="1"/>
</dbReference>
<feature type="region of interest" description="Disordered" evidence="1">
    <location>
        <begin position="1"/>
        <end position="50"/>
    </location>
</feature>
<dbReference type="GO" id="GO:0003824">
    <property type="term" value="F:catalytic activity"/>
    <property type="evidence" value="ECO:0007669"/>
    <property type="project" value="InterPro"/>
</dbReference>
<protein>
    <submittedName>
        <fullName evidence="3">Aprataxin-like protein</fullName>
    </submittedName>
</protein>
<name>A0A2S4KXV6_9HYPO</name>
<organism evidence="3 4">
    <name type="scientific">Tolypocladium paradoxum</name>
    <dbReference type="NCBI Taxonomy" id="94208"/>
    <lineage>
        <taxon>Eukaryota</taxon>
        <taxon>Fungi</taxon>
        <taxon>Dikarya</taxon>
        <taxon>Ascomycota</taxon>
        <taxon>Pezizomycotina</taxon>
        <taxon>Sordariomycetes</taxon>
        <taxon>Hypocreomycetidae</taxon>
        <taxon>Hypocreales</taxon>
        <taxon>Ophiocordycipitaceae</taxon>
        <taxon>Tolypocladium</taxon>
    </lineage>
</organism>